<keyword evidence="2" id="KW-1185">Reference proteome</keyword>
<proteinExistence type="predicted"/>
<evidence type="ECO:0000313" key="2">
    <source>
        <dbReference type="Proteomes" id="UP000275408"/>
    </source>
</evidence>
<protein>
    <submittedName>
        <fullName evidence="1">Uncharacterized protein</fullName>
    </submittedName>
</protein>
<comment type="caution">
    <text evidence="1">The sequence shown here is derived from an EMBL/GenBank/DDBJ whole genome shotgun (WGS) entry which is preliminary data.</text>
</comment>
<accession>A0A3M6U9J5</accession>
<sequence>MPLGSSTVPTY</sequence>
<reference evidence="1 2" key="1">
    <citation type="journal article" date="2018" name="Sci. Rep.">
        <title>Comparative analysis of the Pocillopora damicornis genome highlights role of immune system in coral evolution.</title>
        <authorList>
            <person name="Cunning R."/>
            <person name="Bay R.A."/>
            <person name="Gillette P."/>
            <person name="Baker A.C."/>
            <person name="Traylor-Knowles N."/>
        </authorList>
    </citation>
    <scope>NUCLEOTIDE SEQUENCE [LARGE SCALE GENOMIC DNA]</scope>
    <source>
        <strain evidence="1">RSMAS</strain>
        <tissue evidence="1">Whole animal</tissue>
    </source>
</reference>
<evidence type="ECO:0000313" key="1">
    <source>
        <dbReference type="EMBL" id="RMX50365.1"/>
    </source>
</evidence>
<organism evidence="1 2">
    <name type="scientific">Pocillopora damicornis</name>
    <name type="common">Cauliflower coral</name>
    <name type="synonym">Millepora damicornis</name>
    <dbReference type="NCBI Taxonomy" id="46731"/>
    <lineage>
        <taxon>Eukaryota</taxon>
        <taxon>Metazoa</taxon>
        <taxon>Cnidaria</taxon>
        <taxon>Anthozoa</taxon>
        <taxon>Hexacorallia</taxon>
        <taxon>Scleractinia</taxon>
        <taxon>Astrocoeniina</taxon>
        <taxon>Pocilloporidae</taxon>
        <taxon>Pocillopora</taxon>
    </lineage>
</organism>
<dbReference type="Proteomes" id="UP000275408">
    <property type="component" value="Unassembled WGS sequence"/>
</dbReference>
<dbReference type="EMBL" id="RCHS01001978">
    <property type="protein sequence ID" value="RMX50365.1"/>
    <property type="molecule type" value="Genomic_DNA"/>
</dbReference>
<gene>
    <name evidence="1" type="ORF">pdam_00024575</name>
</gene>
<name>A0A3M6U9J5_POCDA</name>